<feature type="signal peptide" evidence="3">
    <location>
        <begin position="1"/>
        <end position="16"/>
    </location>
</feature>
<sequence length="432" mass="48002">MYYFPVLLTLLSSGLAEQWRQQPLGDLFSGHWESPLGGFGLSLSECKTSHTTAYQQGYGPVEFSLSTTEHLEVPKLSSINATAWEQWEFDGVSESGNAGLIVGFSRDASYAFFGQGNLRVEFFMILEDGTVIQELDYLQESTIIVCDDTVTGIWNSTGRSYSFQISKDMSQAKVWWDTPQAQGSLSLLSQSPPHLADGSLWPAADKNATTELGPGLHFNQPIAGGRIEADVTIREQRILVSGTGGHGRLWAKDGWFQICSGWFIVRASAGPYVLSYWEIVSRINPGVSYYSAQLFKEGELLVATQIGERSDAQDHVLYTQELGGNVTGLLRDRSTGHVVEFVSPVQRKRWRFLVRNKRKKFEMGMGGGSGLTGFTNIVTGGEVWEKPYEGRGFSEQVTLPDKIKQWQIWLVYGIGFLNKGKTSLIKMIGYII</sequence>
<keyword evidence="1" id="KW-0413">Isomerase</keyword>
<dbReference type="EMBL" id="LFMY01000005">
    <property type="protein sequence ID" value="OKL60402.1"/>
    <property type="molecule type" value="Genomic_DNA"/>
</dbReference>
<name>A0A1Q5Q8L0_TALAT</name>
<dbReference type="STRING" id="1441469.A0A1Q5Q8L0"/>
<dbReference type="GeneID" id="31004205"/>
<feature type="chain" id="PRO_5012298819" description="AttH domain-containing protein" evidence="3">
    <location>
        <begin position="17"/>
        <end position="432"/>
    </location>
</feature>
<evidence type="ECO:0000313" key="6">
    <source>
        <dbReference type="EMBL" id="OKL60402.1"/>
    </source>
</evidence>
<dbReference type="InterPro" id="IPR054499">
    <property type="entry name" value="DA_C"/>
</dbReference>
<dbReference type="Pfam" id="PF22903">
    <property type="entry name" value="DA_C"/>
    <property type="match status" value="1"/>
</dbReference>
<keyword evidence="7" id="KW-1185">Reference proteome</keyword>
<feature type="domain" description="Diels-Alderase C-terminal" evidence="4">
    <location>
        <begin position="254"/>
        <end position="399"/>
    </location>
</feature>
<dbReference type="AlphaFoldDB" id="A0A1Q5Q8L0"/>
<dbReference type="Pfam" id="PF24137">
    <property type="entry name" value="DA_N"/>
    <property type="match status" value="1"/>
</dbReference>
<proteinExistence type="inferred from homology"/>
<gene>
    <name evidence="6" type="ORF">UA08_04450</name>
</gene>
<evidence type="ECO:0000256" key="1">
    <source>
        <dbReference type="ARBA" id="ARBA00023235"/>
    </source>
</evidence>
<evidence type="ECO:0000313" key="7">
    <source>
        <dbReference type="Proteomes" id="UP000214365"/>
    </source>
</evidence>
<feature type="domain" description="Diels-Alderase N-terminal" evidence="5">
    <location>
        <begin position="68"/>
        <end position="250"/>
    </location>
</feature>
<dbReference type="Proteomes" id="UP000214365">
    <property type="component" value="Unassembled WGS sequence"/>
</dbReference>
<evidence type="ECO:0000259" key="4">
    <source>
        <dbReference type="Pfam" id="PF22903"/>
    </source>
</evidence>
<dbReference type="GO" id="GO:0016853">
    <property type="term" value="F:isomerase activity"/>
    <property type="evidence" value="ECO:0007669"/>
    <property type="project" value="UniProtKB-KW"/>
</dbReference>
<comment type="similarity">
    <text evidence="2">Belongs to the Diels-Alderase family.</text>
</comment>
<evidence type="ECO:0000256" key="3">
    <source>
        <dbReference type="SAM" id="SignalP"/>
    </source>
</evidence>
<keyword evidence="3" id="KW-0732">Signal</keyword>
<evidence type="ECO:0008006" key="8">
    <source>
        <dbReference type="Google" id="ProtNLM"/>
    </source>
</evidence>
<dbReference type="InterPro" id="IPR056402">
    <property type="entry name" value="DA_N"/>
</dbReference>
<evidence type="ECO:0000256" key="2">
    <source>
        <dbReference type="ARBA" id="ARBA00046325"/>
    </source>
</evidence>
<evidence type="ECO:0000259" key="5">
    <source>
        <dbReference type="Pfam" id="PF24137"/>
    </source>
</evidence>
<reference evidence="6 7" key="1">
    <citation type="submission" date="2015-06" db="EMBL/GenBank/DDBJ databases">
        <title>Talaromyces atroroseus IBT 11181 draft genome.</title>
        <authorList>
            <person name="Rasmussen K.B."/>
            <person name="Rasmussen S."/>
            <person name="Petersen B."/>
            <person name="Sicheritz-Ponten T."/>
            <person name="Mortensen U.H."/>
            <person name="Thrane U."/>
        </authorList>
    </citation>
    <scope>NUCLEOTIDE SEQUENCE [LARGE SCALE GENOMIC DNA]</scope>
    <source>
        <strain evidence="6 7">IBT 11181</strain>
    </source>
</reference>
<organism evidence="6 7">
    <name type="scientific">Talaromyces atroroseus</name>
    <dbReference type="NCBI Taxonomy" id="1441469"/>
    <lineage>
        <taxon>Eukaryota</taxon>
        <taxon>Fungi</taxon>
        <taxon>Dikarya</taxon>
        <taxon>Ascomycota</taxon>
        <taxon>Pezizomycotina</taxon>
        <taxon>Eurotiomycetes</taxon>
        <taxon>Eurotiomycetidae</taxon>
        <taxon>Eurotiales</taxon>
        <taxon>Trichocomaceae</taxon>
        <taxon>Talaromyces</taxon>
        <taxon>Talaromyces sect. Trachyspermi</taxon>
    </lineage>
</organism>
<dbReference type="OrthoDB" id="5344254at2759"/>
<accession>A0A1Q5Q8L0</accession>
<protein>
    <recommendedName>
        <fullName evidence="8">AttH domain-containing protein</fullName>
    </recommendedName>
</protein>
<dbReference type="RefSeq" id="XP_020120523.1">
    <property type="nucleotide sequence ID" value="XM_020266775.1"/>
</dbReference>
<comment type="caution">
    <text evidence="6">The sequence shown here is derived from an EMBL/GenBank/DDBJ whole genome shotgun (WGS) entry which is preliminary data.</text>
</comment>